<dbReference type="PROSITE" id="PS51257">
    <property type="entry name" value="PROKAR_LIPOPROTEIN"/>
    <property type="match status" value="1"/>
</dbReference>
<evidence type="ECO:0000313" key="2">
    <source>
        <dbReference type="EMBL" id="GAA0732190.1"/>
    </source>
</evidence>
<dbReference type="Proteomes" id="UP001501758">
    <property type="component" value="Unassembled WGS sequence"/>
</dbReference>
<reference evidence="2 3" key="1">
    <citation type="journal article" date="2019" name="Int. J. Syst. Evol. Microbiol.">
        <title>The Global Catalogue of Microorganisms (GCM) 10K type strain sequencing project: providing services to taxonomists for standard genome sequencing and annotation.</title>
        <authorList>
            <consortium name="The Broad Institute Genomics Platform"/>
            <consortium name="The Broad Institute Genome Sequencing Center for Infectious Disease"/>
            <person name="Wu L."/>
            <person name="Ma J."/>
        </authorList>
    </citation>
    <scope>NUCLEOTIDE SEQUENCE [LARGE SCALE GENOMIC DNA]</scope>
    <source>
        <strain evidence="2 3">JCM 15974</strain>
    </source>
</reference>
<keyword evidence="3" id="KW-1185">Reference proteome</keyword>
<feature type="signal peptide" evidence="1">
    <location>
        <begin position="1"/>
        <end position="22"/>
    </location>
</feature>
<protein>
    <recommendedName>
        <fullName evidence="4">Collagen-like protein</fullName>
    </recommendedName>
</protein>
<sequence>MKTLKKLFYFSFIISLSLFVSCEGEDGMDGLNGEQGIQGEPGQDGNANVIGVTVDPFPSWTSGSYLGQEANFVEITETSLTEAVIDDALVLVYFQLFGDNVWYPMTYAFPFDSGNEEVITYTYEPDLVTIYALSTTGPLNASISKVRYFIIPTSDATARSASTREMKVQQLWDKGIDINSYEEVANYLNQ</sequence>
<organism evidence="2 3">
    <name type="scientific">Aquimarina litoralis</name>
    <dbReference type="NCBI Taxonomy" id="584605"/>
    <lineage>
        <taxon>Bacteria</taxon>
        <taxon>Pseudomonadati</taxon>
        <taxon>Bacteroidota</taxon>
        <taxon>Flavobacteriia</taxon>
        <taxon>Flavobacteriales</taxon>
        <taxon>Flavobacteriaceae</taxon>
        <taxon>Aquimarina</taxon>
    </lineage>
</organism>
<comment type="caution">
    <text evidence="2">The sequence shown here is derived from an EMBL/GenBank/DDBJ whole genome shotgun (WGS) entry which is preliminary data.</text>
</comment>
<evidence type="ECO:0000313" key="3">
    <source>
        <dbReference type="Proteomes" id="UP001501758"/>
    </source>
</evidence>
<keyword evidence="1" id="KW-0732">Signal</keyword>
<accession>A0ABN1J8M2</accession>
<feature type="chain" id="PRO_5046769298" description="Collagen-like protein" evidence="1">
    <location>
        <begin position="23"/>
        <end position="190"/>
    </location>
</feature>
<gene>
    <name evidence="2" type="ORF">GCM10009430_45140</name>
</gene>
<name>A0ABN1J8M2_9FLAO</name>
<evidence type="ECO:0008006" key="4">
    <source>
        <dbReference type="Google" id="ProtNLM"/>
    </source>
</evidence>
<dbReference type="RefSeq" id="WP_343914514.1">
    <property type="nucleotide sequence ID" value="NZ_BAAAGE010000006.1"/>
</dbReference>
<dbReference type="EMBL" id="BAAAGE010000006">
    <property type="protein sequence ID" value="GAA0732190.1"/>
    <property type="molecule type" value="Genomic_DNA"/>
</dbReference>
<evidence type="ECO:0000256" key="1">
    <source>
        <dbReference type="SAM" id="SignalP"/>
    </source>
</evidence>
<proteinExistence type="predicted"/>